<sequence>MITEDAIDIDLLPEILQDIVALIGLPMTLRLVREYGGVRLYIPKLAVDDDHNLPALIGCDATRKLQAMFGGEPHFDIPKAERAMLAVRDREIRRQRVRGRPIRTLAREYKLTERQIRSICNSSGPLVDDRQAVLF</sequence>
<dbReference type="InterPro" id="IPR014875">
    <property type="entry name" value="Mor_transcription_activator"/>
</dbReference>
<dbReference type="Pfam" id="PF08765">
    <property type="entry name" value="Mor"/>
    <property type="match status" value="1"/>
</dbReference>
<organism evidence="2 3">
    <name type="scientific">Mariprofundus ferrooxydans PV-1</name>
    <dbReference type="NCBI Taxonomy" id="314345"/>
    <lineage>
        <taxon>Bacteria</taxon>
        <taxon>Pseudomonadati</taxon>
        <taxon>Pseudomonadota</taxon>
        <taxon>Candidatius Mariprofundia</taxon>
        <taxon>Mariprofundales</taxon>
        <taxon>Mariprofundaceae</taxon>
        <taxon>Mariprofundus</taxon>
    </lineage>
</organism>
<comment type="caution">
    <text evidence="2">The sequence shown here is derived from an EMBL/GenBank/DDBJ whole genome shotgun (WGS) entry which is preliminary data.</text>
</comment>
<dbReference type="Proteomes" id="UP000005297">
    <property type="component" value="Unassembled WGS sequence"/>
</dbReference>
<dbReference type="HOGENOM" id="CLU_131403_0_0_0"/>
<dbReference type="eggNOG" id="COG5566">
    <property type="taxonomic scope" value="Bacteria"/>
</dbReference>
<name>Q0EWC3_9PROT</name>
<dbReference type="SUPFAM" id="SSF46689">
    <property type="entry name" value="Homeodomain-like"/>
    <property type="match status" value="1"/>
</dbReference>
<dbReference type="OrthoDB" id="8858174at2"/>
<evidence type="ECO:0000259" key="1">
    <source>
        <dbReference type="Pfam" id="PF08765"/>
    </source>
</evidence>
<dbReference type="InterPro" id="IPR009057">
    <property type="entry name" value="Homeodomain-like_sf"/>
</dbReference>
<evidence type="ECO:0000313" key="2">
    <source>
        <dbReference type="EMBL" id="EAU53548.1"/>
    </source>
</evidence>
<evidence type="ECO:0000313" key="3">
    <source>
        <dbReference type="Proteomes" id="UP000005297"/>
    </source>
</evidence>
<dbReference type="AlphaFoldDB" id="Q0EWC3"/>
<dbReference type="STRING" id="314344.AL013_10450"/>
<proteinExistence type="predicted"/>
<dbReference type="EMBL" id="AATS01000021">
    <property type="protein sequence ID" value="EAU53548.1"/>
    <property type="molecule type" value="Genomic_DNA"/>
</dbReference>
<keyword evidence="3" id="KW-1185">Reference proteome</keyword>
<accession>Q0EWC3</accession>
<dbReference type="Gene3D" id="1.10.10.60">
    <property type="entry name" value="Homeodomain-like"/>
    <property type="match status" value="1"/>
</dbReference>
<protein>
    <recommendedName>
        <fullName evidence="1">Mor transcription activator domain-containing protein</fullName>
    </recommendedName>
</protein>
<gene>
    <name evidence="2" type="ORF">SPV1_02883</name>
</gene>
<dbReference type="InParanoid" id="Q0EWC3"/>
<feature type="domain" description="Mor transcription activator" evidence="1">
    <location>
        <begin position="52"/>
        <end position="121"/>
    </location>
</feature>
<dbReference type="RefSeq" id="WP_009850874.1">
    <property type="nucleotide sequence ID" value="NZ_DS022295.1"/>
</dbReference>
<reference evidence="2 3" key="1">
    <citation type="submission" date="2006-09" db="EMBL/GenBank/DDBJ databases">
        <authorList>
            <person name="Emerson D."/>
            <person name="Ferriera S."/>
            <person name="Johnson J."/>
            <person name="Kravitz S."/>
            <person name="Halpern A."/>
            <person name="Remington K."/>
            <person name="Beeson K."/>
            <person name="Tran B."/>
            <person name="Rogers Y.-H."/>
            <person name="Friedman R."/>
            <person name="Venter J.C."/>
        </authorList>
    </citation>
    <scope>NUCLEOTIDE SEQUENCE [LARGE SCALE GENOMIC DNA]</scope>
    <source>
        <strain evidence="2 3">PV-1</strain>
    </source>
</reference>